<protein>
    <submittedName>
        <fullName evidence="2">Serine hydrolase domain-containing protein</fullName>
        <ecNumber evidence="2">3.-.-.-</ecNumber>
    </submittedName>
</protein>
<sequence>MKKNFFSVLLILFAFSGNPEKTPDLSTNELDQLHESLDSLFRTEIRPNDPGAAVLVSYDGEMIVGKGYGLRDLESPTPITPHTNFRMASVSKQFTALAILTLVDEGKLSLEDSLIDFWPYSVFEGITVQHLLNHTSGLADFEQVFLTEWDRSIIVENKHVLEWLQTNPKASFAPGKGYEYSNTAYILLALLVEKVSGEEFSAYAKKNVFEKMGMEETNFVNLAYPISIKERAICYERDSLSSWEKMDGFFMNGIMGDGAVYTSIMDYFHYDNALRNNSFLSKKTSDLIFKPSSIVIDKNSNTGNLMKRILGSEDTKISYAMGWFVEENLMVHGGSWFGARTTVLREKNRPLTIAIFRNSDSSVNDLVIGTYDLVNHYLKKNSR</sequence>
<comment type="caution">
    <text evidence="2">The sequence shown here is derived from an EMBL/GenBank/DDBJ whole genome shotgun (WGS) entry which is preliminary data.</text>
</comment>
<feature type="domain" description="Beta-lactamase-related" evidence="1">
    <location>
        <begin position="50"/>
        <end position="363"/>
    </location>
</feature>
<keyword evidence="3" id="KW-1185">Reference proteome</keyword>
<dbReference type="InterPro" id="IPR001466">
    <property type="entry name" value="Beta-lactam-related"/>
</dbReference>
<accession>A0ABV8AQC8</accession>
<dbReference type="InterPro" id="IPR050491">
    <property type="entry name" value="AmpC-like"/>
</dbReference>
<dbReference type="Pfam" id="PF00144">
    <property type="entry name" value="Beta-lactamase"/>
    <property type="match status" value="1"/>
</dbReference>
<evidence type="ECO:0000313" key="3">
    <source>
        <dbReference type="Proteomes" id="UP001595805"/>
    </source>
</evidence>
<reference evidence="3" key="1">
    <citation type="journal article" date="2019" name="Int. J. Syst. Evol. Microbiol.">
        <title>The Global Catalogue of Microorganisms (GCM) 10K type strain sequencing project: providing services to taxonomists for standard genome sequencing and annotation.</title>
        <authorList>
            <consortium name="The Broad Institute Genomics Platform"/>
            <consortium name="The Broad Institute Genome Sequencing Center for Infectious Disease"/>
            <person name="Wu L."/>
            <person name="Ma J."/>
        </authorList>
    </citation>
    <scope>NUCLEOTIDE SEQUENCE [LARGE SCALE GENOMIC DNA]</scope>
    <source>
        <strain evidence="3">CCUG 60523</strain>
    </source>
</reference>
<dbReference type="PANTHER" id="PTHR46825">
    <property type="entry name" value="D-ALANYL-D-ALANINE-CARBOXYPEPTIDASE/ENDOPEPTIDASE AMPH"/>
    <property type="match status" value="1"/>
</dbReference>
<dbReference type="EMBL" id="JBHRZS010000006">
    <property type="protein sequence ID" value="MFC3879847.1"/>
    <property type="molecule type" value="Genomic_DNA"/>
</dbReference>
<gene>
    <name evidence="2" type="ORF">ACFOSV_06650</name>
</gene>
<organism evidence="2 3">
    <name type="scientific">Algoriphagus namhaensis</name>
    <dbReference type="NCBI Taxonomy" id="915353"/>
    <lineage>
        <taxon>Bacteria</taxon>
        <taxon>Pseudomonadati</taxon>
        <taxon>Bacteroidota</taxon>
        <taxon>Cytophagia</taxon>
        <taxon>Cytophagales</taxon>
        <taxon>Cyclobacteriaceae</taxon>
        <taxon>Algoriphagus</taxon>
    </lineage>
</organism>
<dbReference type="EC" id="3.-.-.-" evidence="2"/>
<dbReference type="Gene3D" id="3.40.710.10">
    <property type="entry name" value="DD-peptidase/beta-lactamase superfamily"/>
    <property type="match status" value="1"/>
</dbReference>
<dbReference type="PANTHER" id="PTHR46825:SF9">
    <property type="entry name" value="BETA-LACTAMASE-RELATED DOMAIN-CONTAINING PROTEIN"/>
    <property type="match status" value="1"/>
</dbReference>
<evidence type="ECO:0000259" key="1">
    <source>
        <dbReference type="Pfam" id="PF00144"/>
    </source>
</evidence>
<dbReference type="InterPro" id="IPR012338">
    <property type="entry name" value="Beta-lactam/transpept-like"/>
</dbReference>
<dbReference type="Proteomes" id="UP001595805">
    <property type="component" value="Unassembled WGS sequence"/>
</dbReference>
<dbReference type="GO" id="GO:0016787">
    <property type="term" value="F:hydrolase activity"/>
    <property type="evidence" value="ECO:0007669"/>
    <property type="project" value="UniProtKB-KW"/>
</dbReference>
<keyword evidence="2" id="KW-0378">Hydrolase</keyword>
<dbReference type="SUPFAM" id="SSF56601">
    <property type="entry name" value="beta-lactamase/transpeptidase-like"/>
    <property type="match status" value="1"/>
</dbReference>
<proteinExistence type="predicted"/>
<evidence type="ECO:0000313" key="2">
    <source>
        <dbReference type="EMBL" id="MFC3879847.1"/>
    </source>
</evidence>
<dbReference type="RefSeq" id="WP_377904654.1">
    <property type="nucleotide sequence ID" value="NZ_JBHRZS010000006.1"/>
</dbReference>
<name>A0ABV8AQC8_9BACT</name>